<evidence type="ECO:0008006" key="3">
    <source>
        <dbReference type="Google" id="ProtNLM"/>
    </source>
</evidence>
<keyword evidence="2" id="KW-1185">Reference proteome</keyword>
<evidence type="ECO:0000313" key="2">
    <source>
        <dbReference type="Proteomes" id="UP000054248"/>
    </source>
</evidence>
<dbReference type="InterPro" id="IPR032675">
    <property type="entry name" value="LRR_dom_sf"/>
</dbReference>
<dbReference type="SUPFAM" id="SSF52047">
    <property type="entry name" value="RNI-like"/>
    <property type="match status" value="1"/>
</dbReference>
<sequence>MSTPATCERSSASQKVLSLPELVLPTIKDLAPRDLHSAALVCHTWSGIALDYLWETAASLAPLFNTLAPMRYSEEESNWTFVTDLSQANWSRFHIYARRIRTVEICNPDKRWSKPVSMDSVETVQASIPSGYHFPRPVCLWYDGVSHDDENSMSFTLSLRNFLSIVSTSIRDLHSFEPKFIAGGSDDAPVQELCRRFGKLEGASLESVGLSLPFYFSNSPAIPNLVKTHASTISSLDLDLFCTEHLWTAMRGLHNLKEFSIDLEFACASPSSRRDTIMALDDITSRMFPKLEVFSVALPSTDIDTEERRFEVFKCISRLTRLTSLTMGSRTPIMPYADQMRHVGQSLCRLQTLRIDAYVWRDDHIPGTSSSLVSILQSFPHIKRLETYITCDSIPDTTQTEAHSSLEILDLIGSPAPKARQEEVVGFLKSILPSTAQVVHAGEEGVYGVGAWKAAWDEVARLMDEA</sequence>
<gene>
    <name evidence="1" type="ORF">M407DRAFT_20606</name>
</gene>
<dbReference type="HOGENOM" id="CLU_021164_5_3_1"/>
<dbReference type="AlphaFoldDB" id="A0A0C3M9J1"/>
<organism evidence="1 2">
    <name type="scientific">Tulasnella calospora MUT 4182</name>
    <dbReference type="NCBI Taxonomy" id="1051891"/>
    <lineage>
        <taxon>Eukaryota</taxon>
        <taxon>Fungi</taxon>
        <taxon>Dikarya</taxon>
        <taxon>Basidiomycota</taxon>
        <taxon>Agaricomycotina</taxon>
        <taxon>Agaricomycetes</taxon>
        <taxon>Cantharellales</taxon>
        <taxon>Tulasnellaceae</taxon>
        <taxon>Tulasnella</taxon>
    </lineage>
</organism>
<accession>A0A0C3M9J1</accession>
<name>A0A0C3M9J1_9AGAM</name>
<dbReference type="Proteomes" id="UP000054248">
    <property type="component" value="Unassembled WGS sequence"/>
</dbReference>
<evidence type="ECO:0000313" key="1">
    <source>
        <dbReference type="EMBL" id="KIO30337.1"/>
    </source>
</evidence>
<reference evidence="1 2" key="1">
    <citation type="submission" date="2014-04" db="EMBL/GenBank/DDBJ databases">
        <authorList>
            <consortium name="DOE Joint Genome Institute"/>
            <person name="Kuo A."/>
            <person name="Girlanda M."/>
            <person name="Perotto S."/>
            <person name="Kohler A."/>
            <person name="Nagy L.G."/>
            <person name="Floudas D."/>
            <person name="Copeland A."/>
            <person name="Barry K.W."/>
            <person name="Cichocki N."/>
            <person name="Veneault-Fourrey C."/>
            <person name="LaButti K."/>
            <person name="Lindquist E.A."/>
            <person name="Lipzen A."/>
            <person name="Lundell T."/>
            <person name="Morin E."/>
            <person name="Murat C."/>
            <person name="Sun H."/>
            <person name="Tunlid A."/>
            <person name="Henrissat B."/>
            <person name="Grigoriev I.V."/>
            <person name="Hibbett D.S."/>
            <person name="Martin F."/>
            <person name="Nordberg H.P."/>
            <person name="Cantor M.N."/>
            <person name="Hua S.X."/>
        </authorList>
    </citation>
    <scope>NUCLEOTIDE SEQUENCE [LARGE SCALE GENOMIC DNA]</scope>
    <source>
        <strain evidence="1 2">MUT 4182</strain>
    </source>
</reference>
<dbReference type="Gene3D" id="3.80.10.10">
    <property type="entry name" value="Ribonuclease Inhibitor"/>
    <property type="match status" value="1"/>
</dbReference>
<reference evidence="2" key="2">
    <citation type="submission" date="2015-01" db="EMBL/GenBank/DDBJ databases">
        <title>Evolutionary Origins and Diversification of the Mycorrhizal Mutualists.</title>
        <authorList>
            <consortium name="DOE Joint Genome Institute"/>
            <consortium name="Mycorrhizal Genomics Consortium"/>
            <person name="Kohler A."/>
            <person name="Kuo A."/>
            <person name="Nagy L.G."/>
            <person name="Floudas D."/>
            <person name="Copeland A."/>
            <person name="Barry K.W."/>
            <person name="Cichocki N."/>
            <person name="Veneault-Fourrey C."/>
            <person name="LaButti K."/>
            <person name="Lindquist E.A."/>
            <person name="Lipzen A."/>
            <person name="Lundell T."/>
            <person name="Morin E."/>
            <person name="Murat C."/>
            <person name="Riley R."/>
            <person name="Ohm R."/>
            <person name="Sun H."/>
            <person name="Tunlid A."/>
            <person name="Henrissat B."/>
            <person name="Grigoriev I.V."/>
            <person name="Hibbett D.S."/>
            <person name="Martin F."/>
        </authorList>
    </citation>
    <scope>NUCLEOTIDE SEQUENCE [LARGE SCALE GENOMIC DNA]</scope>
    <source>
        <strain evidence="2">MUT 4182</strain>
    </source>
</reference>
<proteinExistence type="predicted"/>
<dbReference type="OrthoDB" id="3543113at2759"/>
<dbReference type="EMBL" id="KN822973">
    <property type="protein sequence ID" value="KIO30337.1"/>
    <property type="molecule type" value="Genomic_DNA"/>
</dbReference>
<protein>
    <recommendedName>
        <fullName evidence="3">F-box domain-containing protein</fullName>
    </recommendedName>
</protein>